<dbReference type="InterPro" id="IPR014721">
    <property type="entry name" value="Ribsml_uS5_D2-typ_fold_subgr"/>
</dbReference>
<dbReference type="PATRIC" id="fig|157733.3.peg.113"/>
<keyword evidence="5 7" id="KW-0378">Hydrolase</keyword>
<reference evidence="9" key="1">
    <citation type="submission" date="2015-06" db="EMBL/GenBank/DDBJ databases">
        <authorList>
            <person name="Liu B."/>
            <person name="Wang J."/>
            <person name="Zhu Y."/>
            <person name="Liu G."/>
            <person name="Chen Q."/>
            <person name="Zheng C."/>
            <person name="Che J."/>
            <person name="Ge C."/>
            <person name="Shi H."/>
            <person name="Pan Z."/>
            <person name="Liu X."/>
        </authorList>
    </citation>
    <scope>NUCLEOTIDE SEQUENCE [LARGE SCALE GENOMIC DNA]</scope>
    <source>
        <strain evidence="9">DSM 16346</strain>
    </source>
</reference>
<dbReference type="STRING" id="157733.AB986_10505"/>
<dbReference type="PANTHER" id="PTHR33992">
    <property type="entry name" value="RIBONUCLEASE P PROTEIN COMPONENT"/>
    <property type="match status" value="1"/>
</dbReference>
<keyword evidence="4 7" id="KW-0255">Endonuclease</keyword>
<dbReference type="EMBL" id="LELK01000004">
    <property type="protein sequence ID" value="KMM36404.1"/>
    <property type="molecule type" value="Genomic_DNA"/>
</dbReference>
<dbReference type="NCBIfam" id="TIGR00188">
    <property type="entry name" value="rnpA"/>
    <property type="match status" value="1"/>
</dbReference>
<dbReference type="EC" id="3.1.26.5" evidence="7 8"/>
<dbReference type="FunFam" id="3.30.230.10:FF:000021">
    <property type="entry name" value="Ribonuclease P protein component"/>
    <property type="match status" value="1"/>
</dbReference>
<dbReference type="AlphaFoldDB" id="A0A0J6CWF4"/>
<name>A0A0J6CWF4_9BACL</name>
<sequence length="135" mass="15464">MLIQVTLGVCGLNSNYRIKKNSEFQNVFKNGSSTANRQFVVYVLKRNDQPQFRLGLSVSKRIGNAVTRNRVKRLVRESFHQLSDQIKFPYDFVVIARKPTSDMSFEEVKGSLIHVLNRARVLRGSKHVGKGRDVK</sequence>
<dbReference type="InterPro" id="IPR020568">
    <property type="entry name" value="Ribosomal_Su5_D2-typ_SF"/>
</dbReference>
<dbReference type="GO" id="GO:0000049">
    <property type="term" value="F:tRNA binding"/>
    <property type="evidence" value="ECO:0007669"/>
    <property type="project" value="UniProtKB-UniRule"/>
</dbReference>
<protein>
    <recommendedName>
        <fullName evidence="7 8">Ribonuclease P protein component</fullName>
        <shortName evidence="7">RNase P protein</shortName>
        <shortName evidence="7">RNaseP protein</shortName>
        <ecNumber evidence="7 8">3.1.26.5</ecNumber>
    </recommendedName>
    <alternativeName>
        <fullName evidence="7">Protein C5</fullName>
    </alternativeName>
</protein>
<keyword evidence="10" id="KW-1185">Reference proteome</keyword>
<evidence type="ECO:0000256" key="5">
    <source>
        <dbReference type="ARBA" id="ARBA00022801"/>
    </source>
</evidence>
<evidence type="ECO:0000256" key="4">
    <source>
        <dbReference type="ARBA" id="ARBA00022759"/>
    </source>
</evidence>
<evidence type="ECO:0000256" key="8">
    <source>
        <dbReference type="NCBIfam" id="TIGR00188"/>
    </source>
</evidence>
<evidence type="ECO:0000256" key="2">
    <source>
        <dbReference type="ARBA" id="ARBA00022694"/>
    </source>
</evidence>
<organism evidence="9 10">
    <name type="scientific">Guptibacillus hwajinpoensis</name>
    <dbReference type="NCBI Taxonomy" id="208199"/>
    <lineage>
        <taxon>Bacteria</taxon>
        <taxon>Bacillati</taxon>
        <taxon>Bacillota</taxon>
        <taxon>Bacilli</taxon>
        <taxon>Bacillales</taxon>
        <taxon>Guptibacillaceae</taxon>
        <taxon>Guptibacillus</taxon>
    </lineage>
</organism>
<proteinExistence type="inferred from homology"/>
<dbReference type="GO" id="GO:0004526">
    <property type="term" value="F:ribonuclease P activity"/>
    <property type="evidence" value="ECO:0007669"/>
    <property type="project" value="UniProtKB-UniRule"/>
</dbReference>
<accession>A0A0J6CWF4</accession>
<dbReference type="Pfam" id="PF00825">
    <property type="entry name" value="Ribonuclease_P"/>
    <property type="match status" value="1"/>
</dbReference>
<gene>
    <name evidence="7 9" type="primary">rnpA</name>
    <name evidence="9" type="ORF">AB986_10505</name>
</gene>
<keyword evidence="2 7" id="KW-0819">tRNA processing</keyword>
<dbReference type="GO" id="GO:0030677">
    <property type="term" value="C:ribonuclease P complex"/>
    <property type="evidence" value="ECO:0007669"/>
    <property type="project" value="TreeGrafter"/>
</dbReference>
<dbReference type="InterPro" id="IPR000100">
    <property type="entry name" value="RNase_P"/>
</dbReference>
<comment type="similarity">
    <text evidence="7">Belongs to the RnpA family.</text>
</comment>
<evidence type="ECO:0000256" key="6">
    <source>
        <dbReference type="ARBA" id="ARBA00022884"/>
    </source>
</evidence>
<dbReference type="PROSITE" id="PS00648">
    <property type="entry name" value="RIBONUCLEASE_P"/>
    <property type="match status" value="1"/>
</dbReference>
<keyword evidence="6 7" id="KW-0694">RNA-binding</keyword>
<evidence type="ECO:0000256" key="3">
    <source>
        <dbReference type="ARBA" id="ARBA00022722"/>
    </source>
</evidence>
<dbReference type="HAMAP" id="MF_00227">
    <property type="entry name" value="RNase_P"/>
    <property type="match status" value="1"/>
</dbReference>
<dbReference type="SUPFAM" id="SSF54211">
    <property type="entry name" value="Ribosomal protein S5 domain 2-like"/>
    <property type="match status" value="1"/>
</dbReference>
<evidence type="ECO:0000313" key="10">
    <source>
        <dbReference type="Proteomes" id="UP000035996"/>
    </source>
</evidence>
<comment type="caution">
    <text evidence="9">The sequence shown here is derived from an EMBL/GenBank/DDBJ whole genome shotgun (WGS) entry which is preliminary data.</text>
</comment>
<dbReference type="GO" id="GO:0042781">
    <property type="term" value="F:3'-tRNA processing endoribonuclease activity"/>
    <property type="evidence" value="ECO:0007669"/>
    <property type="project" value="TreeGrafter"/>
</dbReference>
<dbReference type="Proteomes" id="UP000035996">
    <property type="component" value="Unassembled WGS sequence"/>
</dbReference>
<dbReference type="InterPro" id="IPR020539">
    <property type="entry name" value="RNase_P_CS"/>
</dbReference>
<comment type="function">
    <text evidence="1 7">RNaseP catalyzes the removal of the 5'-leader sequence from pre-tRNA to produce the mature 5'-terminus. It can also cleave other RNA substrates such as 4.5S RNA. The protein component plays an auxiliary but essential role in vivo by binding to the 5'-leader sequence and broadening the substrate specificity of the ribozyme.</text>
</comment>
<evidence type="ECO:0000256" key="1">
    <source>
        <dbReference type="ARBA" id="ARBA00002663"/>
    </source>
</evidence>
<comment type="subunit">
    <text evidence="7">Consists of a catalytic RNA component (M1 or rnpB) and a protein subunit.</text>
</comment>
<keyword evidence="3 7" id="KW-0540">Nuclease</keyword>
<dbReference type="Gene3D" id="3.30.230.10">
    <property type="match status" value="1"/>
</dbReference>
<evidence type="ECO:0000256" key="7">
    <source>
        <dbReference type="HAMAP-Rule" id="MF_00227"/>
    </source>
</evidence>
<comment type="catalytic activity">
    <reaction evidence="7">
        <text>Endonucleolytic cleavage of RNA, removing 5'-extranucleotides from tRNA precursor.</text>
        <dbReference type="EC" id="3.1.26.5"/>
    </reaction>
</comment>
<evidence type="ECO:0000313" key="9">
    <source>
        <dbReference type="EMBL" id="KMM36404.1"/>
    </source>
</evidence>
<dbReference type="GO" id="GO:0001682">
    <property type="term" value="P:tRNA 5'-leader removal"/>
    <property type="evidence" value="ECO:0007669"/>
    <property type="project" value="UniProtKB-UniRule"/>
</dbReference>
<dbReference type="PANTHER" id="PTHR33992:SF1">
    <property type="entry name" value="RIBONUCLEASE P PROTEIN COMPONENT"/>
    <property type="match status" value="1"/>
</dbReference>